<gene>
    <name evidence="1" type="ORF">E5288_WYG006697</name>
</gene>
<evidence type="ECO:0000313" key="1">
    <source>
        <dbReference type="EMBL" id="MXQ88534.1"/>
    </source>
</evidence>
<dbReference type="EMBL" id="VBQZ03000046">
    <property type="protein sequence ID" value="MXQ88534.1"/>
    <property type="molecule type" value="Genomic_DNA"/>
</dbReference>
<accession>A0A6B0RKQ5</accession>
<sequence>MWMQIGGVDPGLLRGHGSDVWTLDAGRPVESSGPPRAALITTLHEDKCENRSLVPNSGLRPGVCSLCPTVIFHYVEHPEQGRQQQVIKRNVLDSERPGSILVLQEVLLECPLCLH</sequence>
<reference evidence="1" key="1">
    <citation type="submission" date="2019-10" db="EMBL/GenBank/DDBJ databases">
        <title>The sequence and de novo assembly of the wild yak genome.</title>
        <authorList>
            <person name="Liu Y."/>
        </authorList>
    </citation>
    <scope>NUCLEOTIDE SEQUENCE [LARGE SCALE GENOMIC DNA]</scope>
    <source>
        <strain evidence="1">WY2019</strain>
    </source>
</reference>
<dbReference type="AlphaFoldDB" id="A0A6B0RKQ5"/>
<keyword evidence="2" id="KW-1185">Reference proteome</keyword>
<evidence type="ECO:0000313" key="2">
    <source>
        <dbReference type="Proteomes" id="UP000322234"/>
    </source>
</evidence>
<proteinExistence type="predicted"/>
<protein>
    <submittedName>
        <fullName evidence="1">Uncharacterized protein</fullName>
    </submittedName>
</protein>
<comment type="caution">
    <text evidence="1">The sequence shown here is derived from an EMBL/GenBank/DDBJ whole genome shotgun (WGS) entry which is preliminary data.</text>
</comment>
<dbReference type="Proteomes" id="UP000322234">
    <property type="component" value="Unassembled WGS sequence"/>
</dbReference>
<organism evidence="1 2">
    <name type="scientific">Bos mutus</name>
    <name type="common">wild yak</name>
    <dbReference type="NCBI Taxonomy" id="72004"/>
    <lineage>
        <taxon>Eukaryota</taxon>
        <taxon>Metazoa</taxon>
        <taxon>Chordata</taxon>
        <taxon>Craniata</taxon>
        <taxon>Vertebrata</taxon>
        <taxon>Euteleostomi</taxon>
        <taxon>Mammalia</taxon>
        <taxon>Eutheria</taxon>
        <taxon>Laurasiatheria</taxon>
        <taxon>Artiodactyla</taxon>
        <taxon>Ruminantia</taxon>
        <taxon>Pecora</taxon>
        <taxon>Bovidae</taxon>
        <taxon>Bovinae</taxon>
        <taxon>Bos</taxon>
    </lineage>
</organism>
<name>A0A6B0RKQ5_9CETA</name>